<evidence type="ECO:0000313" key="9">
    <source>
        <dbReference type="Proteomes" id="UP000054408"/>
    </source>
</evidence>
<comment type="subcellular location">
    <subcellularLocation>
        <location evidence="1">Membrane</location>
        <topology evidence="1">Multi-pass membrane protein</topology>
    </subcellularLocation>
</comment>
<feature type="transmembrane region" description="Helical" evidence="6">
    <location>
        <begin position="42"/>
        <end position="62"/>
    </location>
</feature>
<dbReference type="EMBL" id="GL349438">
    <property type="protein sequence ID" value="KNC54758.1"/>
    <property type="molecule type" value="Genomic_DNA"/>
</dbReference>
<dbReference type="GO" id="GO:0007189">
    <property type="term" value="P:adenylate cyclase-activating G protein-coupled receptor signaling pathway"/>
    <property type="evidence" value="ECO:0007669"/>
    <property type="project" value="TreeGrafter"/>
</dbReference>
<feature type="domain" description="G-protein coupled receptors family 2 profile 2" evidence="7">
    <location>
        <begin position="7"/>
        <end position="262"/>
    </location>
</feature>
<evidence type="ECO:0000256" key="4">
    <source>
        <dbReference type="ARBA" id="ARBA00023136"/>
    </source>
</evidence>
<dbReference type="GO" id="GO:0007166">
    <property type="term" value="P:cell surface receptor signaling pathway"/>
    <property type="evidence" value="ECO:0007669"/>
    <property type="project" value="InterPro"/>
</dbReference>
<dbReference type="PANTHER" id="PTHR23112:SF47">
    <property type="entry name" value="G-PROTEIN COUPLED RECEPTOR 157"/>
    <property type="match status" value="1"/>
</dbReference>
<feature type="compositionally biased region" description="Low complexity" evidence="5">
    <location>
        <begin position="297"/>
        <end position="320"/>
    </location>
</feature>
<name>A0A0L0DTH4_THETB</name>
<feature type="transmembrane region" description="Helical" evidence="6">
    <location>
        <begin position="168"/>
        <end position="188"/>
    </location>
</feature>
<proteinExistence type="predicted"/>
<keyword evidence="3 6" id="KW-1133">Transmembrane helix</keyword>
<evidence type="ECO:0000256" key="5">
    <source>
        <dbReference type="SAM" id="MobiDB-lite"/>
    </source>
</evidence>
<sequence>MASLDTVAAIACVCGLLSVAGCVVNLLAFGVVVRRRSPTSRLLVALTAADLGQAVFFALAPLQLQRHPDTVACTIQAAAGMLTACASFLWTLCIAGYVFWVAKAAGSATASNSARRSVVVFSHIVSWGYPALFLVALFVAHPHMVFADPVVPWCFIPRSHPFWRMASVYFPLVVCWLATAVLYCAARAQLRARVHRNQHYAKFAAIPLGFIVLRVWGMAFRLAEFSASEPATSPQTEWLLYLTVIGDPLQGAYNCVVFVLASPPVRAALVDYARTGKVSQVNNEVGSSTLATPKSALLSPTPSLRRSRLRSGPGSPPIGLAPGRTAGSGTISSSPTGYRIIAKSPGSGSGSGSSPDGACRGLGVEREGV</sequence>
<dbReference type="GeneID" id="25561354"/>
<organism evidence="8 9">
    <name type="scientific">Thecamonas trahens ATCC 50062</name>
    <dbReference type="NCBI Taxonomy" id="461836"/>
    <lineage>
        <taxon>Eukaryota</taxon>
        <taxon>Apusozoa</taxon>
        <taxon>Apusomonadida</taxon>
        <taxon>Apusomonadidae</taxon>
        <taxon>Thecamonas</taxon>
    </lineage>
</organism>
<feature type="compositionally biased region" description="Polar residues" evidence="5">
    <location>
        <begin position="327"/>
        <end position="336"/>
    </location>
</feature>
<dbReference type="RefSeq" id="XP_013761658.1">
    <property type="nucleotide sequence ID" value="XM_013906204.1"/>
</dbReference>
<dbReference type="Pfam" id="PF05462">
    <property type="entry name" value="Dicty_CAR"/>
    <property type="match status" value="1"/>
</dbReference>
<evidence type="ECO:0000256" key="6">
    <source>
        <dbReference type="SAM" id="Phobius"/>
    </source>
</evidence>
<dbReference type="Gene3D" id="1.20.1070.10">
    <property type="entry name" value="Rhodopsin 7-helix transmembrane proteins"/>
    <property type="match status" value="1"/>
</dbReference>
<evidence type="ECO:0000256" key="3">
    <source>
        <dbReference type="ARBA" id="ARBA00022989"/>
    </source>
</evidence>
<dbReference type="GO" id="GO:0004930">
    <property type="term" value="F:G protein-coupled receptor activity"/>
    <property type="evidence" value="ECO:0007669"/>
    <property type="project" value="TreeGrafter"/>
</dbReference>
<reference evidence="8 9" key="1">
    <citation type="submission" date="2010-05" db="EMBL/GenBank/DDBJ databases">
        <title>The Genome Sequence of Thecamonas trahens ATCC 50062.</title>
        <authorList>
            <consortium name="The Broad Institute Genome Sequencing Platform"/>
            <person name="Russ C."/>
            <person name="Cuomo C."/>
            <person name="Shea T."/>
            <person name="Young S.K."/>
            <person name="Zeng Q."/>
            <person name="Koehrsen M."/>
            <person name="Haas B."/>
            <person name="Borodovsky M."/>
            <person name="Guigo R."/>
            <person name="Alvarado L."/>
            <person name="Berlin A."/>
            <person name="Bochicchio J."/>
            <person name="Borenstein D."/>
            <person name="Chapman S."/>
            <person name="Chen Z."/>
            <person name="Freedman E."/>
            <person name="Gellesch M."/>
            <person name="Goldberg J."/>
            <person name="Griggs A."/>
            <person name="Gujja S."/>
            <person name="Heilman E."/>
            <person name="Heiman D."/>
            <person name="Hepburn T."/>
            <person name="Howarth C."/>
            <person name="Jen D."/>
            <person name="Larson L."/>
            <person name="Mehta T."/>
            <person name="Park D."/>
            <person name="Pearson M."/>
            <person name="Roberts A."/>
            <person name="Saif S."/>
            <person name="Shenoy N."/>
            <person name="Sisk P."/>
            <person name="Stolte C."/>
            <person name="Sykes S."/>
            <person name="Thomson T."/>
            <person name="Walk T."/>
            <person name="White J."/>
            <person name="Yandava C."/>
            <person name="Burger G."/>
            <person name="Gray M.W."/>
            <person name="Holland P.W.H."/>
            <person name="King N."/>
            <person name="Lang F.B.F."/>
            <person name="Roger A.J."/>
            <person name="Ruiz-Trillo I."/>
            <person name="Lander E."/>
            <person name="Nusbaum C."/>
        </authorList>
    </citation>
    <scope>NUCLEOTIDE SEQUENCE [LARGE SCALE GENOMIC DNA]</scope>
    <source>
        <strain evidence="8 9">ATCC 50062</strain>
    </source>
</reference>
<dbReference type="InterPro" id="IPR017981">
    <property type="entry name" value="GPCR_2-like_7TM"/>
</dbReference>
<keyword evidence="9" id="KW-1185">Reference proteome</keyword>
<evidence type="ECO:0000313" key="8">
    <source>
        <dbReference type="EMBL" id="KNC54758.1"/>
    </source>
</evidence>
<feature type="transmembrane region" description="Helical" evidence="6">
    <location>
        <begin position="74"/>
        <end position="100"/>
    </location>
</feature>
<dbReference type="SUPFAM" id="SSF81321">
    <property type="entry name" value="Family A G protein-coupled receptor-like"/>
    <property type="match status" value="1"/>
</dbReference>
<feature type="transmembrane region" description="Helical" evidence="6">
    <location>
        <begin position="120"/>
        <end position="140"/>
    </location>
</feature>
<dbReference type="GO" id="GO:0005886">
    <property type="term" value="C:plasma membrane"/>
    <property type="evidence" value="ECO:0007669"/>
    <property type="project" value="TreeGrafter"/>
</dbReference>
<dbReference type="PROSITE" id="PS50261">
    <property type="entry name" value="G_PROTEIN_RECEP_F2_4"/>
    <property type="match status" value="1"/>
</dbReference>
<feature type="region of interest" description="Disordered" evidence="5">
    <location>
        <begin position="292"/>
        <end position="369"/>
    </location>
</feature>
<feature type="transmembrane region" description="Helical" evidence="6">
    <location>
        <begin position="6"/>
        <end position="30"/>
    </location>
</feature>
<protein>
    <recommendedName>
        <fullName evidence="7">G-protein coupled receptors family 2 profile 2 domain-containing protein</fullName>
    </recommendedName>
</protein>
<dbReference type="AlphaFoldDB" id="A0A0L0DTH4"/>
<dbReference type="PANTHER" id="PTHR23112">
    <property type="entry name" value="G PROTEIN-COUPLED RECEPTOR 157-RELATED"/>
    <property type="match status" value="1"/>
</dbReference>
<evidence type="ECO:0000256" key="1">
    <source>
        <dbReference type="ARBA" id="ARBA00004141"/>
    </source>
</evidence>
<keyword evidence="4 6" id="KW-0472">Membrane</keyword>
<feature type="transmembrane region" description="Helical" evidence="6">
    <location>
        <begin position="200"/>
        <end position="219"/>
    </location>
</feature>
<evidence type="ECO:0000259" key="7">
    <source>
        <dbReference type="PROSITE" id="PS50261"/>
    </source>
</evidence>
<dbReference type="Proteomes" id="UP000054408">
    <property type="component" value="Unassembled WGS sequence"/>
</dbReference>
<accession>A0A0L0DTH4</accession>
<dbReference type="OrthoDB" id="100006at2759"/>
<gene>
    <name evidence="8" type="ORF">AMSG_01609</name>
</gene>
<keyword evidence="2 6" id="KW-0812">Transmembrane</keyword>
<evidence type="ECO:0000256" key="2">
    <source>
        <dbReference type="ARBA" id="ARBA00022692"/>
    </source>
</evidence>